<feature type="non-terminal residue" evidence="2">
    <location>
        <position position="1"/>
    </location>
</feature>
<dbReference type="GO" id="GO:0004519">
    <property type="term" value="F:endonuclease activity"/>
    <property type="evidence" value="ECO:0007669"/>
    <property type="project" value="UniProtKB-KW"/>
</dbReference>
<feature type="domain" description="Tc1-like transposase DDE" evidence="1">
    <location>
        <begin position="4"/>
        <end position="75"/>
    </location>
</feature>
<sequence length="117" mass="13847">SARTIHLVMDNLNTHRQNSLCMAFGDDAGRELWSRFTVHYTPKHGSWLNPAENEASLWSRECLGRLRIGSLSELRRRTSLWNKDAHRRRRKITWRFTKEQARAVFKLDQISTSRSEH</sequence>
<name>A0A1I2I413_9BACT</name>
<evidence type="ECO:0000259" key="1">
    <source>
        <dbReference type="Pfam" id="PF13358"/>
    </source>
</evidence>
<organism evidence="2 3">
    <name type="scientific">Nannocystis exedens</name>
    <dbReference type="NCBI Taxonomy" id="54"/>
    <lineage>
        <taxon>Bacteria</taxon>
        <taxon>Pseudomonadati</taxon>
        <taxon>Myxococcota</taxon>
        <taxon>Polyangia</taxon>
        <taxon>Nannocystales</taxon>
        <taxon>Nannocystaceae</taxon>
        <taxon>Nannocystis</taxon>
    </lineage>
</organism>
<keyword evidence="2" id="KW-0255">Endonuclease</keyword>
<protein>
    <submittedName>
        <fullName evidence="2">DDE superfamily endonuclease</fullName>
    </submittedName>
</protein>
<keyword evidence="2" id="KW-0540">Nuclease</keyword>
<keyword evidence="2" id="KW-0378">Hydrolase</keyword>
<gene>
    <name evidence="2" type="ORF">SAMN02745121_08390</name>
</gene>
<dbReference type="AlphaFoldDB" id="A0A1I2I413"/>
<evidence type="ECO:0000313" key="3">
    <source>
        <dbReference type="Proteomes" id="UP000199400"/>
    </source>
</evidence>
<accession>A0A1I2I413</accession>
<dbReference type="RefSeq" id="WP_177326056.1">
    <property type="nucleotide sequence ID" value="NZ_FOMX01000054.1"/>
</dbReference>
<evidence type="ECO:0000313" key="2">
    <source>
        <dbReference type="EMBL" id="SFF36408.1"/>
    </source>
</evidence>
<dbReference type="Pfam" id="PF13358">
    <property type="entry name" value="DDE_3"/>
    <property type="match status" value="1"/>
</dbReference>
<dbReference type="EMBL" id="FOMX01000054">
    <property type="protein sequence ID" value="SFF36408.1"/>
    <property type="molecule type" value="Genomic_DNA"/>
</dbReference>
<proteinExistence type="predicted"/>
<reference evidence="3" key="1">
    <citation type="submission" date="2016-10" db="EMBL/GenBank/DDBJ databases">
        <authorList>
            <person name="Varghese N."/>
            <person name="Submissions S."/>
        </authorList>
    </citation>
    <scope>NUCLEOTIDE SEQUENCE [LARGE SCALE GENOMIC DNA]</scope>
    <source>
        <strain evidence="3">ATCC 25963</strain>
    </source>
</reference>
<dbReference type="Proteomes" id="UP000199400">
    <property type="component" value="Unassembled WGS sequence"/>
</dbReference>
<dbReference type="InterPro" id="IPR038717">
    <property type="entry name" value="Tc1-like_DDE_dom"/>
</dbReference>
<keyword evidence="3" id="KW-1185">Reference proteome</keyword>